<feature type="transmembrane region" description="Helical" evidence="7">
    <location>
        <begin position="156"/>
        <end position="174"/>
    </location>
</feature>
<evidence type="ECO:0000256" key="7">
    <source>
        <dbReference type="RuleBase" id="RU363032"/>
    </source>
</evidence>
<feature type="domain" description="ABC transmembrane type-1" evidence="8">
    <location>
        <begin position="58"/>
        <end position="240"/>
    </location>
</feature>
<dbReference type="Pfam" id="PF00528">
    <property type="entry name" value="BPD_transp_1"/>
    <property type="match status" value="1"/>
</dbReference>
<keyword evidence="2 7" id="KW-0813">Transport</keyword>
<dbReference type="AlphaFoldDB" id="A0A1D8AZ28"/>
<dbReference type="PROSITE" id="PS50928">
    <property type="entry name" value="ABC_TM1"/>
    <property type="match status" value="1"/>
</dbReference>
<keyword evidence="5 7" id="KW-1133">Transmembrane helix</keyword>
<evidence type="ECO:0000313" key="10">
    <source>
        <dbReference type="Proteomes" id="UP000095228"/>
    </source>
</evidence>
<protein>
    <submittedName>
        <fullName evidence="9">Aliphatic sulfonates transport permease protein SsuC</fullName>
    </submittedName>
</protein>
<comment type="similarity">
    <text evidence="7">Belongs to the binding-protein-dependent transport system permease family.</text>
</comment>
<evidence type="ECO:0000256" key="3">
    <source>
        <dbReference type="ARBA" id="ARBA00022475"/>
    </source>
</evidence>
<feature type="transmembrane region" description="Helical" evidence="7">
    <location>
        <begin position="65"/>
        <end position="85"/>
    </location>
</feature>
<dbReference type="Proteomes" id="UP000095228">
    <property type="component" value="Chromosome"/>
</dbReference>
<dbReference type="InterPro" id="IPR000515">
    <property type="entry name" value="MetI-like"/>
</dbReference>
<keyword evidence="10" id="KW-1185">Reference proteome</keyword>
<dbReference type="CDD" id="cd06261">
    <property type="entry name" value="TM_PBP2"/>
    <property type="match status" value="1"/>
</dbReference>
<feature type="transmembrane region" description="Helical" evidence="7">
    <location>
        <begin position="180"/>
        <end position="201"/>
    </location>
</feature>
<sequence>MAISRSPLRALATFACILIIWFGLTAGKFVDPIILPTPLSVAGALVELLTPSGLLIDLVATLLRLLMALVIATAFGIPFGLWLGYHERIYAAIEGPLHAMRSVPPTALFPLFLILVGVGQGSLVAMAAYPALLVILINTISGARLANRRRLQQAKILGLGAWATGTQVLFWEALPHILAGIRIAAGYGLALSIAGEMFIGISENGLGRKIYDFQSAYRIPETYAAILVTGSVGITLNQLVTVAERRLLRWLPMASHEQ</sequence>
<dbReference type="InterPro" id="IPR035906">
    <property type="entry name" value="MetI-like_sf"/>
</dbReference>
<dbReference type="SUPFAM" id="SSF161098">
    <property type="entry name" value="MetI-like"/>
    <property type="match status" value="1"/>
</dbReference>
<evidence type="ECO:0000259" key="8">
    <source>
        <dbReference type="PROSITE" id="PS50928"/>
    </source>
</evidence>
<reference evidence="9 10" key="1">
    <citation type="submission" date="2016-06" db="EMBL/GenBank/DDBJ databases">
        <title>Three novel species with peptidoglycan cell walls form the new genus Lacunisphaera gen. nov. in the family Opitutaceae of the verrucomicrobial subdivision 4.</title>
        <authorList>
            <person name="Rast P."/>
            <person name="Gloeckner I."/>
            <person name="Jogler M."/>
            <person name="Boedeker C."/>
            <person name="Jeske O."/>
            <person name="Wiegand S."/>
            <person name="Reinhardt R."/>
            <person name="Schumann P."/>
            <person name="Rohde M."/>
            <person name="Spring S."/>
            <person name="Gloeckner F.O."/>
            <person name="Jogler C."/>
        </authorList>
    </citation>
    <scope>NUCLEOTIDE SEQUENCE [LARGE SCALE GENOMIC DNA]</scope>
    <source>
        <strain evidence="9 10">IG16b</strain>
    </source>
</reference>
<proteinExistence type="inferred from homology"/>
<evidence type="ECO:0000256" key="5">
    <source>
        <dbReference type="ARBA" id="ARBA00022989"/>
    </source>
</evidence>
<evidence type="ECO:0000256" key="2">
    <source>
        <dbReference type="ARBA" id="ARBA00022448"/>
    </source>
</evidence>
<comment type="subcellular location">
    <subcellularLocation>
        <location evidence="1 7">Cell membrane</location>
        <topology evidence="1 7">Multi-pass membrane protein</topology>
    </subcellularLocation>
</comment>
<dbReference type="GO" id="GO:0055085">
    <property type="term" value="P:transmembrane transport"/>
    <property type="evidence" value="ECO:0007669"/>
    <property type="project" value="InterPro"/>
</dbReference>
<feature type="transmembrane region" description="Helical" evidence="7">
    <location>
        <begin position="222"/>
        <end position="243"/>
    </location>
</feature>
<evidence type="ECO:0000256" key="4">
    <source>
        <dbReference type="ARBA" id="ARBA00022692"/>
    </source>
</evidence>
<name>A0A1D8AZ28_9BACT</name>
<feature type="transmembrane region" description="Helical" evidence="7">
    <location>
        <begin position="107"/>
        <end position="136"/>
    </location>
</feature>
<keyword evidence="6 7" id="KW-0472">Membrane</keyword>
<gene>
    <name evidence="9" type="primary">ssuC_2</name>
    <name evidence="9" type="ORF">Verru16b_03235</name>
</gene>
<feature type="transmembrane region" description="Helical" evidence="7">
    <location>
        <begin position="37"/>
        <end position="58"/>
    </location>
</feature>
<evidence type="ECO:0000256" key="1">
    <source>
        <dbReference type="ARBA" id="ARBA00004651"/>
    </source>
</evidence>
<organism evidence="9 10">
    <name type="scientific">Lacunisphaera limnophila</name>
    <dbReference type="NCBI Taxonomy" id="1838286"/>
    <lineage>
        <taxon>Bacteria</taxon>
        <taxon>Pseudomonadati</taxon>
        <taxon>Verrucomicrobiota</taxon>
        <taxon>Opitutia</taxon>
        <taxon>Opitutales</taxon>
        <taxon>Opitutaceae</taxon>
        <taxon>Lacunisphaera</taxon>
    </lineage>
</organism>
<dbReference type="STRING" id="1838286.Verru16b_03235"/>
<dbReference type="KEGG" id="obg:Verru16b_03235"/>
<dbReference type="PANTHER" id="PTHR30151">
    <property type="entry name" value="ALKANE SULFONATE ABC TRANSPORTER-RELATED, MEMBRANE SUBUNIT"/>
    <property type="match status" value="1"/>
</dbReference>
<dbReference type="Gene3D" id="1.10.3720.10">
    <property type="entry name" value="MetI-like"/>
    <property type="match status" value="1"/>
</dbReference>
<accession>A0A1D8AZ28</accession>
<evidence type="ECO:0000313" key="9">
    <source>
        <dbReference type="EMBL" id="AOS46139.1"/>
    </source>
</evidence>
<dbReference type="GO" id="GO:0005886">
    <property type="term" value="C:plasma membrane"/>
    <property type="evidence" value="ECO:0007669"/>
    <property type="project" value="UniProtKB-SubCell"/>
</dbReference>
<dbReference type="EMBL" id="CP016094">
    <property type="protein sequence ID" value="AOS46139.1"/>
    <property type="molecule type" value="Genomic_DNA"/>
</dbReference>
<keyword evidence="4 7" id="KW-0812">Transmembrane</keyword>
<evidence type="ECO:0000256" key="6">
    <source>
        <dbReference type="ARBA" id="ARBA00023136"/>
    </source>
</evidence>
<dbReference type="PANTHER" id="PTHR30151:SF0">
    <property type="entry name" value="ABC TRANSPORTER PERMEASE PROTEIN MJ0413-RELATED"/>
    <property type="match status" value="1"/>
</dbReference>
<keyword evidence="3" id="KW-1003">Cell membrane</keyword>